<accession>A0ABN2QPW7</accession>
<comment type="caution">
    <text evidence="2">The sequence shown here is derived from an EMBL/GenBank/DDBJ whole genome shotgun (WGS) entry which is preliminary data.</text>
</comment>
<dbReference type="Gene3D" id="3.40.630.30">
    <property type="match status" value="1"/>
</dbReference>
<dbReference type="Pfam" id="PF00583">
    <property type="entry name" value="Acetyltransf_1"/>
    <property type="match status" value="1"/>
</dbReference>
<name>A0ABN2QPW7_9ACTN</name>
<sequence length="502" mass="54294">MSESRLTPQPTLRPAVLIDSNLFIAAEDNPEGHVYGAEAAELVRLVPEVGFQLLLSQGTRSDILQAPPAVRERRHRQLAKYTVLAAAPVNQSVREQFPAVLTSNNSADIEVLNTFATGRARWLVTEDAQMRGRAIRAGLDGVLSLTEALDFLHSLKSPATVHGPAVYEVEGYQVQLGASIFDSLRADYEGFDDWWRDKVSNRPVIVLGDTEDPQGVGVLKAETAPYGLTGDLLKICTFKVAERVQGDKRGELLLRACLDHARQHRLDGCYLEVLPDKQELLAWLAAFGFTVLPGAATVRGEHVLVKHLHPPADTQADVSPADPLSPLAHHIAYGPGSLLLERAHVVPIVDHWLNQLMPDVTGGDLFTGTEGCGNAIRKAYLCHAPTNKLAPGDALLFMRTGAGPSNVCAVGVVEATRRSSEPDDIIAFVGTRTVYSRASIEAQCATHPVLAVLFRHDGPLPHPILISDLVSAGVLNGTPQSITEVSPEGVAWLRQRSQTSDE</sequence>
<gene>
    <name evidence="2" type="ORF">GCM10009798_13040</name>
</gene>
<evidence type="ECO:0000313" key="3">
    <source>
        <dbReference type="Proteomes" id="UP001500571"/>
    </source>
</evidence>
<dbReference type="PROSITE" id="PS51186">
    <property type="entry name" value="GNAT"/>
    <property type="match status" value="1"/>
</dbReference>
<dbReference type="InterPro" id="IPR000182">
    <property type="entry name" value="GNAT_dom"/>
</dbReference>
<dbReference type="RefSeq" id="WP_344043620.1">
    <property type="nucleotide sequence ID" value="NZ_BAAAPB010000001.1"/>
</dbReference>
<dbReference type="EMBL" id="BAAAPB010000001">
    <property type="protein sequence ID" value="GAA1955202.1"/>
    <property type="molecule type" value="Genomic_DNA"/>
</dbReference>
<reference evidence="2 3" key="1">
    <citation type="journal article" date="2019" name="Int. J. Syst. Evol. Microbiol.">
        <title>The Global Catalogue of Microorganisms (GCM) 10K type strain sequencing project: providing services to taxonomists for standard genome sequencing and annotation.</title>
        <authorList>
            <consortium name="The Broad Institute Genomics Platform"/>
            <consortium name="The Broad Institute Genome Sequencing Center for Infectious Disease"/>
            <person name="Wu L."/>
            <person name="Ma J."/>
        </authorList>
    </citation>
    <scope>NUCLEOTIDE SEQUENCE [LARGE SCALE GENOMIC DNA]</scope>
    <source>
        <strain evidence="2 3">JCM 15309</strain>
    </source>
</reference>
<organism evidence="2 3">
    <name type="scientific">Nocardioides panacihumi</name>
    <dbReference type="NCBI Taxonomy" id="400774"/>
    <lineage>
        <taxon>Bacteria</taxon>
        <taxon>Bacillati</taxon>
        <taxon>Actinomycetota</taxon>
        <taxon>Actinomycetes</taxon>
        <taxon>Propionibacteriales</taxon>
        <taxon>Nocardioidaceae</taxon>
        <taxon>Nocardioides</taxon>
    </lineage>
</organism>
<protein>
    <recommendedName>
        <fullName evidence="1">N-acetyltransferase domain-containing protein</fullName>
    </recommendedName>
</protein>
<dbReference type="InterPro" id="IPR016181">
    <property type="entry name" value="Acyl_CoA_acyltransferase"/>
</dbReference>
<proteinExistence type="predicted"/>
<keyword evidence="3" id="KW-1185">Reference proteome</keyword>
<evidence type="ECO:0000313" key="2">
    <source>
        <dbReference type="EMBL" id="GAA1955202.1"/>
    </source>
</evidence>
<evidence type="ECO:0000259" key="1">
    <source>
        <dbReference type="PROSITE" id="PS51186"/>
    </source>
</evidence>
<feature type="domain" description="N-acetyltransferase" evidence="1">
    <location>
        <begin position="167"/>
        <end position="310"/>
    </location>
</feature>
<dbReference type="SUPFAM" id="SSF55729">
    <property type="entry name" value="Acyl-CoA N-acyltransferases (Nat)"/>
    <property type="match status" value="1"/>
</dbReference>
<dbReference type="Proteomes" id="UP001500571">
    <property type="component" value="Unassembled WGS sequence"/>
</dbReference>